<evidence type="ECO:0000313" key="3">
    <source>
        <dbReference type="Proteomes" id="UP001323405"/>
    </source>
</evidence>
<proteinExistence type="predicted"/>
<accession>A0ABR0GXE5</accession>
<feature type="compositionally biased region" description="Polar residues" evidence="1">
    <location>
        <begin position="91"/>
        <end position="145"/>
    </location>
</feature>
<name>A0ABR0GXE5_9PEZI</name>
<feature type="region of interest" description="Disordered" evidence="1">
    <location>
        <begin position="91"/>
        <end position="196"/>
    </location>
</feature>
<dbReference type="GeneID" id="87902570"/>
<gene>
    <name evidence="2" type="ORF">QC762_0018000</name>
</gene>
<dbReference type="RefSeq" id="XP_062749307.1">
    <property type="nucleotide sequence ID" value="XM_062883048.1"/>
</dbReference>
<dbReference type="EMBL" id="JAFFHA010000001">
    <property type="protein sequence ID" value="KAK4660337.1"/>
    <property type="molecule type" value="Genomic_DNA"/>
</dbReference>
<reference evidence="2 3" key="1">
    <citation type="journal article" date="2023" name="bioRxiv">
        <title>High-quality genome assemblies of four members of thePodospora anserinaspecies complex.</title>
        <authorList>
            <person name="Ament-Velasquez S.L."/>
            <person name="Vogan A.A."/>
            <person name="Wallerman O."/>
            <person name="Hartmann F."/>
            <person name="Gautier V."/>
            <person name="Silar P."/>
            <person name="Giraud T."/>
            <person name="Johannesson H."/>
        </authorList>
    </citation>
    <scope>NUCLEOTIDE SEQUENCE [LARGE SCALE GENOMIC DNA]</scope>
    <source>
        <strain evidence="2 3">CBS 415.72m</strain>
    </source>
</reference>
<comment type="caution">
    <text evidence="2">The sequence shown here is derived from an EMBL/GenBank/DDBJ whole genome shotgun (WGS) entry which is preliminary data.</text>
</comment>
<protein>
    <submittedName>
        <fullName evidence="2">Uncharacterized protein</fullName>
    </submittedName>
</protein>
<organism evidence="2 3">
    <name type="scientific">Podospora pseudocomata</name>
    <dbReference type="NCBI Taxonomy" id="2093779"/>
    <lineage>
        <taxon>Eukaryota</taxon>
        <taxon>Fungi</taxon>
        <taxon>Dikarya</taxon>
        <taxon>Ascomycota</taxon>
        <taxon>Pezizomycotina</taxon>
        <taxon>Sordariomycetes</taxon>
        <taxon>Sordariomycetidae</taxon>
        <taxon>Sordariales</taxon>
        <taxon>Podosporaceae</taxon>
        <taxon>Podospora</taxon>
    </lineage>
</organism>
<feature type="compositionally biased region" description="Basic residues" evidence="1">
    <location>
        <begin position="153"/>
        <end position="165"/>
    </location>
</feature>
<sequence>MALIEASAPLPPAGLEELFPEIHHQALVNGLDKNEQDEPIVSEVELFGLSDGALGGQDFLNLEAPLESFAKEPELGQIRSSPLPQVQPVIQLSSPDTLGLSSQTLSMSPKTVTSNPLSESPKTVASKTLSPVESPTTTPIQQVQFLQYDPARPKKKIPKAARPHNGRPPTTERKPRSVTKRKNVLLENEVRPNLLK</sequence>
<dbReference type="Proteomes" id="UP001323405">
    <property type="component" value="Unassembled WGS sequence"/>
</dbReference>
<evidence type="ECO:0000256" key="1">
    <source>
        <dbReference type="SAM" id="MobiDB-lite"/>
    </source>
</evidence>
<keyword evidence="3" id="KW-1185">Reference proteome</keyword>
<evidence type="ECO:0000313" key="2">
    <source>
        <dbReference type="EMBL" id="KAK4660337.1"/>
    </source>
</evidence>